<dbReference type="EnsemblBacteria" id="ACB07210">
    <property type="protein sequence ID" value="ACB07210"/>
    <property type="gene ID" value="Kcr_0457"/>
</dbReference>
<dbReference type="HOGENOM" id="CLU_1922766_0_0_2"/>
<dbReference type="EMBL" id="CP000968">
    <property type="protein sequence ID" value="ACB07210.1"/>
    <property type="molecule type" value="Genomic_DNA"/>
</dbReference>
<protein>
    <submittedName>
        <fullName evidence="1">Uncharacterized protein</fullName>
    </submittedName>
</protein>
<dbReference type="KEGG" id="kcr:Kcr_0457"/>
<dbReference type="RefSeq" id="WP_012309107.1">
    <property type="nucleotide sequence ID" value="NC_010482.1"/>
</dbReference>
<dbReference type="Proteomes" id="UP000001686">
    <property type="component" value="Chromosome"/>
</dbReference>
<dbReference type="AlphaFoldDB" id="B1L431"/>
<evidence type="ECO:0000313" key="1">
    <source>
        <dbReference type="EMBL" id="ACB07210.1"/>
    </source>
</evidence>
<keyword evidence="2" id="KW-1185">Reference proteome</keyword>
<dbReference type="GeneID" id="6093741"/>
<gene>
    <name evidence="1" type="ordered locus">Kcr_0457</name>
</gene>
<sequence length="131" mass="14402">MLAILDIHSCRPTEALLWASIAVLEILGISASRRPVEGFIRLDKHFLTCGPGERVRILAKINDGDLEERNFKVFIDGNEVEIEGFRASGSNYELEIRAPSEVGSHSAIVEVRASLKHDFDSLEILVTGEGG</sequence>
<evidence type="ECO:0000313" key="2">
    <source>
        <dbReference type="Proteomes" id="UP000001686"/>
    </source>
</evidence>
<proteinExistence type="predicted"/>
<dbReference type="InParanoid" id="B1L431"/>
<reference evidence="1 2" key="1">
    <citation type="journal article" date="2008" name="Proc. Natl. Acad. Sci. U.S.A.">
        <title>A korarchaeal genome reveals new insights into the evolution of the Archaea.</title>
        <authorList>
            <person name="Elkins J.G."/>
            <person name="Podar M."/>
            <person name="Graham D.E."/>
            <person name="Makarova K.S."/>
            <person name="Wolf Y."/>
            <person name="Randau L."/>
            <person name="Hedlund B.P."/>
            <person name="Brochier-Armanet C."/>
            <person name="Kunin V."/>
            <person name="Anderson I."/>
            <person name="Lapidus A."/>
            <person name="Goltsman E."/>
            <person name="Barry K."/>
            <person name="Koonin E.V."/>
            <person name="Hugenholtz P."/>
            <person name="Kyrpides N."/>
            <person name="Wanner G."/>
            <person name="Richardson P."/>
            <person name="Keller M."/>
            <person name="Stetter K.O."/>
        </authorList>
    </citation>
    <scope>NUCLEOTIDE SEQUENCE [LARGE SCALE GENOMIC DNA]</scope>
    <source>
        <strain evidence="2">OPF8</strain>
    </source>
</reference>
<organism evidence="1 2">
    <name type="scientific">Korarchaeum cryptofilum (strain OPF8)</name>
    <dbReference type="NCBI Taxonomy" id="374847"/>
    <lineage>
        <taxon>Archaea</taxon>
        <taxon>Thermoproteota</taxon>
        <taxon>Candidatus Korarchaeia</taxon>
        <taxon>Candidatus Korarchaeales</taxon>
        <taxon>Candidatus Korarchaeaceae</taxon>
        <taxon>Candidatus Korarchaeum</taxon>
    </lineage>
</organism>
<accession>B1L431</accession>
<name>B1L431_KORCO</name>
<dbReference type="STRING" id="374847.Kcr_0457"/>